<evidence type="ECO:0000256" key="2">
    <source>
        <dbReference type="ARBA" id="ARBA00022448"/>
    </source>
</evidence>
<dbReference type="PANTHER" id="PTHR43394">
    <property type="entry name" value="ATP-DEPENDENT PERMEASE MDL1, MITOCHONDRIAL"/>
    <property type="match status" value="1"/>
</dbReference>
<dbReference type="PROSITE" id="PS50929">
    <property type="entry name" value="ABC_TM1F"/>
    <property type="match status" value="1"/>
</dbReference>
<dbReference type="InterPro" id="IPR027417">
    <property type="entry name" value="P-loop_NTPase"/>
</dbReference>
<dbReference type="GO" id="GO:0005886">
    <property type="term" value="C:plasma membrane"/>
    <property type="evidence" value="ECO:0007669"/>
    <property type="project" value="UniProtKB-SubCell"/>
</dbReference>
<proteinExistence type="predicted"/>
<dbReference type="InterPro" id="IPR011527">
    <property type="entry name" value="ABC1_TM_dom"/>
</dbReference>
<feature type="transmembrane region" description="Helical" evidence="9">
    <location>
        <begin position="130"/>
        <end position="154"/>
    </location>
</feature>
<dbReference type="FunFam" id="3.40.50.300:FF:000221">
    <property type="entry name" value="Multidrug ABC transporter ATP-binding protein"/>
    <property type="match status" value="1"/>
</dbReference>
<keyword evidence="4 9" id="KW-0812">Transmembrane</keyword>
<evidence type="ECO:0000313" key="13">
    <source>
        <dbReference type="Proteomes" id="UP000321764"/>
    </source>
</evidence>
<dbReference type="PANTHER" id="PTHR43394:SF1">
    <property type="entry name" value="ATP-BINDING CASSETTE SUB-FAMILY B MEMBER 10, MITOCHONDRIAL"/>
    <property type="match status" value="1"/>
</dbReference>
<dbReference type="InterPro" id="IPR003593">
    <property type="entry name" value="AAA+_ATPase"/>
</dbReference>
<dbReference type="SUPFAM" id="SSF90123">
    <property type="entry name" value="ABC transporter transmembrane region"/>
    <property type="match status" value="1"/>
</dbReference>
<evidence type="ECO:0000313" key="12">
    <source>
        <dbReference type="EMBL" id="TXR53271.1"/>
    </source>
</evidence>
<evidence type="ECO:0000256" key="7">
    <source>
        <dbReference type="ARBA" id="ARBA00022989"/>
    </source>
</evidence>
<keyword evidence="7 9" id="KW-1133">Transmembrane helix</keyword>
<feature type="domain" description="ABC transmembrane type-1" evidence="11">
    <location>
        <begin position="20"/>
        <end position="303"/>
    </location>
</feature>
<name>A0A5C8Z7Z1_9GAMM</name>
<feature type="transmembrane region" description="Helical" evidence="9">
    <location>
        <begin position="243"/>
        <end position="268"/>
    </location>
</feature>
<evidence type="ECO:0000256" key="9">
    <source>
        <dbReference type="SAM" id="Phobius"/>
    </source>
</evidence>
<dbReference type="Proteomes" id="UP000321764">
    <property type="component" value="Unassembled WGS sequence"/>
</dbReference>
<dbReference type="InterPro" id="IPR017871">
    <property type="entry name" value="ABC_transporter-like_CS"/>
</dbReference>
<dbReference type="Pfam" id="PF00664">
    <property type="entry name" value="ABC_membrane"/>
    <property type="match status" value="1"/>
</dbReference>
<dbReference type="GO" id="GO:0005524">
    <property type="term" value="F:ATP binding"/>
    <property type="evidence" value="ECO:0007669"/>
    <property type="project" value="UniProtKB-KW"/>
</dbReference>
<keyword evidence="2" id="KW-0813">Transport</keyword>
<dbReference type="Gene3D" id="1.20.1560.10">
    <property type="entry name" value="ABC transporter type 1, transmembrane domain"/>
    <property type="match status" value="1"/>
</dbReference>
<comment type="subcellular location">
    <subcellularLocation>
        <location evidence="1">Cell membrane</location>
        <topology evidence="1">Multi-pass membrane protein</topology>
    </subcellularLocation>
</comment>
<dbReference type="RefSeq" id="WP_147712490.1">
    <property type="nucleotide sequence ID" value="NZ_VKAD01000001.1"/>
</dbReference>
<organism evidence="12 13">
    <name type="scientific">Reinekea thalattae</name>
    <dbReference type="NCBI Taxonomy" id="2593301"/>
    <lineage>
        <taxon>Bacteria</taxon>
        <taxon>Pseudomonadati</taxon>
        <taxon>Pseudomonadota</taxon>
        <taxon>Gammaproteobacteria</taxon>
        <taxon>Oceanospirillales</taxon>
        <taxon>Saccharospirillaceae</taxon>
        <taxon>Reinekea</taxon>
    </lineage>
</organism>
<reference evidence="12 13" key="1">
    <citation type="submission" date="2019-07" db="EMBL/GenBank/DDBJ databases">
        <title>Reinekea sp. strain SSH23 genome sequencing and assembly.</title>
        <authorList>
            <person name="Kim I."/>
        </authorList>
    </citation>
    <scope>NUCLEOTIDE SEQUENCE [LARGE SCALE GENOMIC DNA]</scope>
    <source>
        <strain evidence="12 13">SSH23</strain>
    </source>
</reference>
<evidence type="ECO:0000256" key="6">
    <source>
        <dbReference type="ARBA" id="ARBA00022840"/>
    </source>
</evidence>
<keyword evidence="6 12" id="KW-0067">ATP-binding</keyword>
<dbReference type="InterPro" id="IPR003439">
    <property type="entry name" value="ABC_transporter-like_ATP-bd"/>
</dbReference>
<dbReference type="EMBL" id="VKAD01000001">
    <property type="protein sequence ID" value="TXR53271.1"/>
    <property type="molecule type" value="Genomic_DNA"/>
</dbReference>
<evidence type="ECO:0000259" key="11">
    <source>
        <dbReference type="PROSITE" id="PS50929"/>
    </source>
</evidence>
<dbReference type="PROSITE" id="PS00211">
    <property type="entry name" value="ABC_TRANSPORTER_1"/>
    <property type="match status" value="1"/>
</dbReference>
<dbReference type="GO" id="GO:0015421">
    <property type="term" value="F:ABC-type oligopeptide transporter activity"/>
    <property type="evidence" value="ECO:0007669"/>
    <property type="project" value="TreeGrafter"/>
</dbReference>
<keyword evidence="13" id="KW-1185">Reference proteome</keyword>
<evidence type="ECO:0000256" key="8">
    <source>
        <dbReference type="ARBA" id="ARBA00023136"/>
    </source>
</evidence>
<dbReference type="Pfam" id="PF00005">
    <property type="entry name" value="ABC_tran"/>
    <property type="match status" value="1"/>
</dbReference>
<evidence type="ECO:0000256" key="1">
    <source>
        <dbReference type="ARBA" id="ARBA00004651"/>
    </source>
</evidence>
<dbReference type="InterPro" id="IPR036640">
    <property type="entry name" value="ABC1_TM_sf"/>
</dbReference>
<keyword evidence="5" id="KW-0547">Nucleotide-binding</keyword>
<comment type="caution">
    <text evidence="12">The sequence shown here is derived from an EMBL/GenBank/DDBJ whole genome shotgun (WGS) entry which is preliminary data.</text>
</comment>
<evidence type="ECO:0000256" key="4">
    <source>
        <dbReference type="ARBA" id="ARBA00022692"/>
    </source>
</evidence>
<dbReference type="AlphaFoldDB" id="A0A5C8Z7Z1"/>
<dbReference type="OrthoDB" id="9806127at2"/>
<feature type="domain" description="ABC transporter" evidence="10">
    <location>
        <begin position="340"/>
        <end position="577"/>
    </location>
</feature>
<evidence type="ECO:0000256" key="5">
    <source>
        <dbReference type="ARBA" id="ARBA00022741"/>
    </source>
</evidence>
<evidence type="ECO:0000259" key="10">
    <source>
        <dbReference type="PROSITE" id="PS50893"/>
    </source>
</evidence>
<feature type="transmembrane region" description="Helical" evidence="9">
    <location>
        <begin position="59"/>
        <end position="77"/>
    </location>
</feature>
<dbReference type="PROSITE" id="PS50893">
    <property type="entry name" value="ABC_TRANSPORTER_2"/>
    <property type="match status" value="1"/>
</dbReference>
<keyword evidence="3" id="KW-1003">Cell membrane</keyword>
<protein>
    <submittedName>
        <fullName evidence="12">ABC transporter ATP-binding protein</fullName>
    </submittedName>
</protein>
<feature type="transmembrane region" description="Helical" evidence="9">
    <location>
        <begin position="160"/>
        <end position="179"/>
    </location>
</feature>
<dbReference type="Gene3D" id="3.40.50.300">
    <property type="entry name" value="P-loop containing nucleotide triphosphate hydrolases"/>
    <property type="match status" value="1"/>
</dbReference>
<accession>A0A5C8Z7Z1</accession>
<keyword evidence="8 9" id="KW-0472">Membrane</keyword>
<evidence type="ECO:0000256" key="3">
    <source>
        <dbReference type="ARBA" id="ARBA00022475"/>
    </source>
</evidence>
<dbReference type="GO" id="GO:0016887">
    <property type="term" value="F:ATP hydrolysis activity"/>
    <property type="evidence" value="ECO:0007669"/>
    <property type="project" value="InterPro"/>
</dbReference>
<sequence>MTKIGFILHYLKLNRLSYSLAVLFIFLVNWLQVQIPLYIQRAIDLIDDPTEAGHGQLTHYVTVVVLMATAMIVVRILSRVYAFNPGRITEAAVKNKLLYQLNRLPHSFHQGFASGQLISVMNNDMHGVRLFFGVGVLQFFNVFFALSLTPVWMWQISPALTLYSVIPILFGFVIFRIGFKRMKDLHREHLSRLQSLSKHLMNLLSGIDLLKNSNMSDWAQQEVGRLNQQLLECRIKMARIQTFIIPVLEYTNNLMKILILGLGGYLLLQQQLSLGEITAFLSYSVMLAFPLTQLGRIATVYQRGMVSISRVQEILNAEIPKTEFNRLSPPQLELAQQASLSVRHLTFCYPGSDEPVLKDISFDIPAGKKVGILGGVGSGKTTLVNCLSHHFDIPEGSVYWGDIDIATISRNDIRRFMRTVTQDPYLFSNSIENNIRFGQNHVEITDADIDQVLELSQFAEDVSRFQKGKQTVVGEKGVMLSGGQKQRLSMARALLTPTNLLILDNVLSAVDYETERKILKHIFRRLGQQSILLVSHRVSALEYMDEIIVLDQGRIIAQGSHQQLLETNSYYQKTWRLQQNSKEASLA</sequence>
<dbReference type="InterPro" id="IPR039421">
    <property type="entry name" value="Type_1_exporter"/>
</dbReference>
<feature type="transmembrane region" description="Helical" evidence="9">
    <location>
        <begin position="20"/>
        <end position="39"/>
    </location>
</feature>
<dbReference type="SUPFAM" id="SSF52540">
    <property type="entry name" value="P-loop containing nucleoside triphosphate hydrolases"/>
    <property type="match status" value="1"/>
</dbReference>
<gene>
    <name evidence="12" type="ORF">FME95_01475</name>
</gene>
<dbReference type="SMART" id="SM00382">
    <property type="entry name" value="AAA"/>
    <property type="match status" value="1"/>
</dbReference>